<keyword evidence="1" id="KW-0732">Signal</keyword>
<protein>
    <submittedName>
        <fullName evidence="2">HNH endonuclease signature motif containing protein</fullName>
    </submittedName>
</protein>
<evidence type="ECO:0000256" key="1">
    <source>
        <dbReference type="SAM" id="SignalP"/>
    </source>
</evidence>
<sequence>MKKTLQISFVLSLLAAFSFEVSASASFPMGPQLSITPGKLCDRPNEYRYPEKIAYCERDVSYETKEALINEYDQKFGYAITSLPRADFKIDHFIPLCAGGSNDITNLWPQHKTVYAITDPLEPLVCAKMQAGRLKQADAVKLIVQGKTDLSRTKAVIQYVNSL</sequence>
<dbReference type="RefSeq" id="WP_323578724.1">
    <property type="nucleotide sequence ID" value="NZ_JAYGJQ010000003.1"/>
</dbReference>
<feature type="signal peptide" evidence="1">
    <location>
        <begin position="1"/>
        <end position="23"/>
    </location>
</feature>
<evidence type="ECO:0000313" key="2">
    <source>
        <dbReference type="EMBL" id="MEA9358360.1"/>
    </source>
</evidence>
<keyword evidence="2" id="KW-0540">Nuclease</keyword>
<dbReference type="InterPro" id="IPR003615">
    <property type="entry name" value="HNH_nuc"/>
</dbReference>
<keyword evidence="3" id="KW-1185">Reference proteome</keyword>
<dbReference type="CDD" id="cd00085">
    <property type="entry name" value="HNHc"/>
    <property type="match status" value="1"/>
</dbReference>
<keyword evidence="2" id="KW-0378">Hydrolase</keyword>
<accession>A0ABU5VZ66</accession>
<dbReference type="Gene3D" id="1.10.30.50">
    <property type="match status" value="1"/>
</dbReference>
<reference evidence="2 3" key="1">
    <citation type="submission" date="2023-11" db="EMBL/GenBank/DDBJ databases">
        <title>A Novel Polar Bacteriovorax (B. antarcticus) Isolated from the Biocrust in Antarctica.</title>
        <authorList>
            <person name="Mun W."/>
            <person name="Choi S.Y."/>
            <person name="Mitchell R.J."/>
        </authorList>
    </citation>
    <scope>NUCLEOTIDE SEQUENCE [LARGE SCALE GENOMIC DNA]</scope>
    <source>
        <strain evidence="2 3">PP10</strain>
    </source>
</reference>
<gene>
    <name evidence="2" type="ORF">SHI21_19145</name>
</gene>
<feature type="chain" id="PRO_5046236959" evidence="1">
    <location>
        <begin position="24"/>
        <end position="163"/>
    </location>
</feature>
<comment type="caution">
    <text evidence="2">The sequence shown here is derived from an EMBL/GenBank/DDBJ whole genome shotgun (WGS) entry which is preliminary data.</text>
</comment>
<dbReference type="EMBL" id="JAYGJQ010000003">
    <property type="protein sequence ID" value="MEA9358360.1"/>
    <property type="molecule type" value="Genomic_DNA"/>
</dbReference>
<dbReference type="GO" id="GO:0004519">
    <property type="term" value="F:endonuclease activity"/>
    <property type="evidence" value="ECO:0007669"/>
    <property type="project" value="UniProtKB-KW"/>
</dbReference>
<dbReference type="Proteomes" id="UP001302274">
    <property type="component" value="Unassembled WGS sequence"/>
</dbReference>
<proteinExistence type="predicted"/>
<name>A0ABU5VZ66_9BACT</name>
<evidence type="ECO:0000313" key="3">
    <source>
        <dbReference type="Proteomes" id="UP001302274"/>
    </source>
</evidence>
<organism evidence="2 3">
    <name type="scientific">Bacteriovorax antarcticus</name>
    <dbReference type="NCBI Taxonomy" id="3088717"/>
    <lineage>
        <taxon>Bacteria</taxon>
        <taxon>Pseudomonadati</taxon>
        <taxon>Bdellovibrionota</taxon>
        <taxon>Bacteriovoracia</taxon>
        <taxon>Bacteriovoracales</taxon>
        <taxon>Bacteriovoracaceae</taxon>
        <taxon>Bacteriovorax</taxon>
    </lineage>
</organism>
<keyword evidence="2" id="KW-0255">Endonuclease</keyword>